<comment type="caution">
    <text evidence="1">The sequence shown here is derived from an EMBL/GenBank/DDBJ whole genome shotgun (WGS) entry which is preliminary data.</text>
</comment>
<evidence type="ECO:0000313" key="1">
    <source>
        <dbReference type="EMBL" id="MFC7600102.1"/>
    </source>
</evidence>
<keyword evidence="2" id="KW-1185">Reference proteome</keyword>
<evidence type="ECO:0000313" key="2">
    <source>
        <dbReference type="Proteomes" id="UP001596514"/>
    </source>
</evidence>
<dbReference type="EMBL" id="JBHTEE010000001">
    <property type="protein sequence ID" value="MFC7600102.1"/>
    <property type="molecule type" value="Genomic_DNA"/>
</dbReference>
<name>A0ABW2SUY5_9ACTN</name>
<dbReference type="Proteomes" id="UP001596514">
    <property type="component" value="Unassembled WGS sequence"/>
</dbReference>
<gene>
    <name evidence="1" type="ORF">ACFQVD_08275</name>
</gene>
<dbReference type="RefSeq" id="WP_343966289.1">
    <property type="nucleotide sequence ID" value="NZ_BAAAGK010000039.1"/>
</dbReference>
<reference evidence="2" key="1">
    <citation type="journal article" date="2019" name="Int. J. Syst. Evol. Microbiol.">
        <title>The Global Catalogue of Microorganisms (GCM) 10K type strain sequencing project: providing services to taxonomists for standard genome sequencing and annotation.</title>
        <authorList>
            <consortium name="The Broad Institute Genomics Platform"/>
            <consortium name="The Broad Institute Genome Sequencing Center for Infectious Disease"/>
            <person name="Wu L."/>
            <person name="Ma J."/>
        </authorList>
    </citation>
    <scope>NUCLEOTIDE SEQUENCE [LARGE SCALE GENOMIC DNA]</scope>
    <source>
        <strain evidence="2">JCM 10083</strain>
    </source>
</reference>
<protein>
    <submittedName>
        <fullName evidence="1">Uncharacterized protein</fullName>
    </submittedName>
</protein>
<organism evidence="1 2">
    <name type="scientific">Streptosporangium amethystogenes subsp. fukuiense</name>
    <dbReference type="NCBI Taxonomy" id="698418"/>
    <lineage>
        <taxon>Bacteria</taxon>
        <taxon>Bacillati</taxon>
        <taxon>Actinomycetota</taxon>
        <taxon>Actinomycetes</taxon>
        <taxon>Streptosporangiales</taxon>
        <taxon>Streptosporangiaceae</taxon>
        <taxon>Streptosporangium</taxon>
    </lineage>
</organism>
<proteinExistence type="predicted"/>
<sequence>MSHEEEHLVTLMWELNCADGEAGLCEDPECDPDVDGEWMAACSLCEFLVMAPSDQYTGHRTPGCGPSPRDTSKIQKLSVAWIDFPDLRHCSPFSPSSSIRGLIRRQFGLKH</sequence>
<accession>A0ABW2SUY5</accession>